<organism evidence="2 3">
    <name type="scientific">Rufibacter tibetensis</name>
    <dbReference type="NCBI Taxonomy" id="512763"/>
    <lineage>
        <taxon>Bacteria</taxon>
        <taxon>Pseudomonadati</taxon>
        <taxon>Bacteroidota</taxon>
        <taxon>Cytophagia</taxon>
        <taxon>Cytophagales</taxon>
        <taxon>Hymenobacteraceae</taxon>
        <taxon>Rufibacter</taxon>
    </lineage>
</organism>
<keyword evidence="1" id="KW-0812">Transmembrane</keyword>
<accession>A0A0P0CUS3</accession>
<reference evidence="2 3" key="1">
    <citation type="submission" date="2015-08" db="EMBL/GenBank/DDBJ databases">
        <title>Complete genome sequence of Rufibacter tibetensis strain 1351t, a radiation-resistant bacterium from tibet plateau.</title>
        <authorList>
            <person name="Dai J."/>
        </authorList>
    </citation>
    <scope>NUCLEOTIDE SEQUENCE [LARGE SCALE GENOMIC DNA]</scope>
    <source>
        <strain evidence="2 3">1351</strain>
    </source>
</reference>
<dbReference type="EMBL" id="CP012643">
    <property type="protein sequence ID" value="ALI99046.1"/>
    <property type="molecule type" value="Genomic_DNA"/>
</dbReference>
<dbReference type="KEGG" id="rti:DC20_08735"/>
<keyword evidence="1" id="KW-0472">Membrane</keyword>
<keyword evidence="3" id="KW-1185">Reference proteome</keyword>
<gene>
    <name evidence="2" type="ORF">DC20_08735</name>
</gene>
<dbReference type="Proteomes" id="UP000061382">
    <property type="component" value="Chromosome"/>
</dbReference>
<keyword evidence="1" id="KW-1133">Transmembrane helix</keyword>
<feature type="transmembrane region" description="Helical" evidence="1">
    <location>
        <begin position="130"/>
        <end position="149"/>
    </location>
</feature>
<name>A0A0P0CUS3_9BACT</name>
<evidence type="ECO:0000256" key="1">
    <source>
        <dbReference type="SAM" id="Phobius"/>
    </source>
</evidence>
<protein>
    <submittedName>
        <fullName evidence="2">Uncharacterized protein</fullName>
    </submittedName>
</protein>
<evidence type="ECO:0000313" key="3">
    <source>
        <dbReference type="Proteomes" id="UP000061382"/>
    </source>
</evidence>
<proteinExistence type="predicted"/>
<evidence type="ECO:0000313" key="2">
    <source>
        <dbReference type="EMBL" id="ALI99046.1"/>
    </source>
</evidence>
<dbReference type="AlphaFoldDB" id="A0A0P0CUS3"/>
<sequence>MTPGDSENLIEILSPSSELAPVPPVSNFADLFGEMAGPASPNVSVVPLPLHPAGNGAVELPQLLWLVDGTVAEVVANCACASKMGATPSRIKTNNSQTLLSLFFPEAILLSKFFSINATLKINKLIRLTFFYLLLIGYNPFCFLVFKYYY</sequence>